<gene>
    <name evidence="1" type="ORF">GcM3_181023</name>
</gene>
<dbReference type="CDD" id="cd00303">
    <property type="entry name" value="retropepsin_like"/>
    <property type="match status" value="1"/>
</dbReference>
<dbReference type="Gene3D" id="2.40.70.10">
    <property type="entry name" value="Acid Proteases"/>
    <property type="match status" value="1"/>
</dbReference>
<evidence type="ECO:0000313" key="2">
    <source>
        <dbReference type="Proteomes" id="UP000283383"/>
    </source>
</evidence>
<dbReference type="EMBL" id="MCBQ01018136">
    <property type="protein sequence ID" value="RKF58572.1"/>
    <property type="molecule type" value="Genomic_DNA"/>
</dbReference>
<comment type="caution">
    <text evidence="1">The sequence shown here is derived from an EMBL/GenBank/DDBJ whole genome shotgun (WGS) entry which is preliminary data.</text>
</comment>
<dbReference type="InterPro" id="IPR021109">
    <property type="entry name" value="Peptidase_aspartic_dom_sf"/>
</dbReference>
<feature type="non-terminal residue" evidence="1">
    <location>
        <position position="1"/>
    </location>
</feature>
<name>A0A420HMC0_9PEZI</name>
<evidence type="ECO:0000313" key="1">
    <source>
        <dbReference type="EMBL" id="RKF58572.1"/>
    </source>
</evidence>
<accession>A0A420HMC0</accession>
<organism evidence="1 2">
    <name type="scientific">Golovinomyces cichoracearum</name>
    <dbReference type="NCBI Taxonomy" id="62708"/>
    <lineage>
        <taxon>Eukaryota</taxon>
        <taxon>Fungi</taxon>
        <taxon>Dikarya</taxon>
        <taxon>Ascomycota</taxon>
        <taxon>Pezizomycotina</taxon>
        <taxon>Leotiomycetes</taxon>
        <taxon>Erysiphales</taxon>
        <taxon>Erysiphaceae</taxon>
        <taxon>Golovinomyces</taxon>
    </lineage>
</organism>
<sequence length="454" mass="52083">APLPEYTGTPSTKYTERGSKIERLTKVDDPDQFFDETEKDKLDFDGWRLGVEAQLRDNADWFPTLDQKINYIMHRLAGKASKETIPFLKSSNPERFKSAKSMLDHLEAQFGDPDRIRKAENEWDKLQMKDPESYGNKYNDISYIRFRNAFFRLSAELQKPRTEWQSAFERRISPTLQKALALQFQDDSIDFDTISNLTAKVNFTFTSADAELQAKRDEKKTFKNAANRQVDSLLGVKLTEENFICEANDQDFLNKRLGGKSWTIACTIARNGFSSTTSNALLGTGASGYLFISRDMAKKALEYLNPQRVTDFPPSPVVGFDCKATQLIDVALIMNLKINGRELINVPFLVINMKHDLILGRKWFEDHGVVIDCREKLFLYREWPTITASEDIPMDEKVCKTRNPEDNDIEPKNVTLGPNCRVIGFFFINKTQKLCLAAHKGFLAIRRLPKEKKI</sequence>
<keyword evidence="2" id="KW-1185">Reference proteome</keyword>
<dbReference type="AlphaFoldDB" id="A0A420HMC0"/>
<proteinExistence type="predicted"/>
<dbReference type="Proteomes" id="UP000283383">
    <property type="component" value="Unassembled WGS sequence"/>
</dbReference>
<protein>
    <submittedName>
        <fullName evidence="1">Uncharacterized protein</fullName>
    </submittedName>
</protein>
<dbReference type="STRING" id="62708.A0A420HMC0"/>
<reference evidence="1 2" key="1">
    <citation type="journal article" date="2018" name="BMC Genomics">
        <title>Comparative genome analyses reveal sequence features reflecting distinct modes of host-adaptation between dicot and monocot powdery mildew.</title>
        <authorList>
            <person name="Wu Y."/>
            <person name="Ma X."/>
            <person name="Pan Z."/>
            <person name="Kale S.D."/>
            <person name="Song Y."/>
            <person name="King H."/>
            <person name="Zhang Q."/>
            <person name="Presley C."/>
            <person name="Deng X."/>
            <person name="Wei C.I."/>
            <person name="Xiao S."/>
        </authorList>
    </citation>
    <scope>NUCLEOTIDE SEQUENCE [LARGE SCALE GENOMIC DNA]</scope>
    <source>
        <strain evidence="1">UMSG3</strain>
    </source>
</reference>